<gene>
    <name evidence="4" type="ORF">Sjap_018115</name>
</gene>
<dbReference type="GO" id="GO:0034338">
    <property type="term" value="F:short-chain carboxylesterase activity"/>
    <property type="evidence" value="ECO:0007669"/>
    <property type="project" value="TreeGrafter"/>
</dbReference>
<dbReference type="FunFam" id="3.40.50.1820:FF:000071">
    <property type="entry name" value="Embryogenesis-associated protein EMB8"/>
    <property type="match status" value="1"/>
</dbReference>
<organism evidence="4 5">
    <name type="scientific">Stephania japonica</name>
    <dbReference type="NCBI Taxonomy" id="461633"/>
    <lineage>
        <taxon>Eukaryota</taxon>
        <taxon>Viridiplantae</taxon>
        <taxon>Streptophyta</taxon>
        <taxon>Embryophyta</taxon>
        <taxon>Tracheophyta</taxon>
        <taxon>Spermatophyta</taxon>
        <taxon>Magnoliopsida</taxon>
        <taxon>Ranunculales</taxon>
        <taxon>Menispermaceae</taxon>
        <taxon>Menispermoideae</taxon>
        <taxon>Cissampelideae</taxon>
        <taxon>Stephania</taxon>
    </lineage>
</organism>
<dbReference type="Gene3D" id="3.40.50.1820">
    <property type="entry name" value="alpha/beta hydrolase"/>
    <property type="match status" value="1"/>
</dbReference>
<comment type="caution">
    <text evidence="4">The sequence shown here is derived from an EMBL/GenBank/DDBJ whole genome shotgun (WGS) entry which is preliminary data.</text>
</comment>
<keyword evidence="2" id="KW-1133">Transmembrane helix</keyword>
<reference evidence="4 5" key="1">
    <citation type="submission" date="2024-01" db="EMBL/GenBank/DDBJ databases">
        <title>Genome assemblies of Stephania.</title>
        <authorList>
            <person name="Yang L."/>
        </authorList>
    </citation>
    <scope>NUCLEOTIDE SEQUENCE [LARGE SCALE GENOMIC DNA]</scope>
    <source>
        <strain evidence="4">QJT</strain>
        <tissue evidence="4">Leaf</tissue>
    </source>
</reference>
<feature type="domain" description="AB hydrolase-1" evidence="3">
    <location>
        <begin position="155"/>
        <end position="396"/>
    </location>
</feature>
<name>A0AAP0I7I5_9MAGN</name>
<proteinExistence type="inferred from homology"/>
<keyword evidence="5" id="KW-1185">Reference proteome</keyword>
<dbReference type="InterPro" id="IPR050960">
    <property type="entry name" value="AB_hydrolase_4_sf"/>
</dbReference>
<dbReference type="PANTHER" id="PTHR10794:SF63">
    <property type="entry name" value="ALPHA_BETA HYDROLASE 1, ISOFORM A"/>
    <property type="match status" value="1"/>
</dbReference>
<dbReference type="PANTHER" id="PTHR10794">
    <property type="entry name" value="ABHYDROLASE DOMAIN-CONTAINING PROTEIN"/>
    <property type="match status" value="1"/>
</dbReference>
<dbReference type="EMBL" id="JBBNAE010000007">
    <property type="protein sequence ID" value="KAK9110055.1"/>
    <property type="molecule type" value="Genomic_DNA"/>
</dbReference>
<dbReference type="InterPro" id="IPR000073">
    <property type="entry name" value="AB_hydrolase_1"/>
</dbReference>
<evidence type="ECO:0000313" key="4">
    <source>
        <dbReference type="EMBL" id="KAK9110055.1"/>
    </source>
</evidence>
<feature type="transmembrane region" description="Helical" evidence="2">
    <location>
        <begin position="26"/>
        <end position="45"/>
    </location>
</feature>
<dbReference type="InterPro" id="IPR029058">
    <property type="entry name" value="AB_hydrolase_fold"/>
</dbReference>
<dbReference type="AlphaFoldDB" id="A0AAP0I7I5"/>
<dbReference type="GO" id="GO:0047372">
    <property type="term" value="F:monoacylglycerol lipase activity"/>
    <property type="evidence" value="ECO:0007669"/>
    <property type="project" value="TreeGrafter"/>
</dbReference>
<accession>A0AAP0I7I5</accession>
<evidence type="ECO:0000256" key="2">
    <source>
        <dbReference type="SAM" id="Phobius"/>
    </source>
</evidence>
<evidence type="ECO:0000256" key="1">
    <source>
        <dbReference type="ARBA" id="ARBA00010884"/>
    </source>
</evidence>
<keyword evidence="2" id="KW-0812">Transmembrane</keyword>
<sequence>MEVERAYTAPSSPYGLLLQSLSLIPISHYFLAISLVVLTFLYNFVEFHFFKDLLNGFRGDSVSLTYNPGSDVYEGVASKCPSLHGRYLATPWLSSPHLQTAFLNFFGNPPIFSYKRQLFHAQDGGTIALDWLMASDVLGDASSMSRNVTKDCTTPIVVVIPGLTSDSASPYVKHLVFKIAKHGWNVVLSNHRGLGGISITSDCFYNAGWTMDVREVVEYVHQKYPKAPLYAVGTSIGANVLVKYLGEVGDDTHFVGAAAICSPWDLLICDRFISRRLVQRLYDKALAIGLKGYAQLHKTILSRLADWEGISKSRSVRDFDDHATRVIGKFETVDTYYRHCSSASFVGNVSIPLLCISALDDPVCTREAIPWDECRANKNIVLATTRHGGHLAFFEGITASHLWWVNPVQEFLSVLHGSSFIHSRKKKTQNSISLTREPSIDQGPFVSFTEDGMVSAMGIEETSSVIENIRHDQNIAESGVEITQEKVIGVPTEQNSEAHVGSVDSSYQSAKDATISINDSKNQNGITSHLRRSMDLVLRHNRISLWRRAEKRRAEKIVDLKAFYKISHLHVTTGVGGSVMLYIIERNLWFTLIPSLAFCTRDALCKISSVLTMRLGLSLPPSQVEE</sequence>
<dbReference type="Pfam" id="PF00561">
    <property type="entry name" value="Abhydrolase_1"/>
    <property type="match status" value="1"/>
</dbReference>
<protein>
    <recommendedName>
        <fullName evidence="3">AB hydrolase-1 domain-containing protein</fullName>
    </recommendedName>
</protein>
<dbReference type="SUPFAM" id="SSF53474">
    <property type="entry name" value="alpha/beta-Hydrolases"/>
    <property type="match status" value="1"/>
</dbReference>
<comment type="similarity">
    <text evidence="1">Belongs to the AB hydrolase superfamily. AB hydrolase 4 family.</text>
</comment>
<evidence type="ECO:0000313" key="5">
    <source>
        <dbReference type="Proteomes" id="UP001417504"/>
    </source>
</evidence>
<evidence type="ECO:0000259" key="3">
    <source>
        <dbReference type="Pfam" id="PF00561"/>
    </source>
</evidence>
<keyword evidence="2" id="KW-0472">Membrane</keyword>
<dbReference type="Proteomes" id="UP001417504">
    <property type="component" value="Unassembled WGS sequence"/>
</dbReference>